<gene>
    <name evidence="7" type="ORF">TRUGW13939_10267</name>
</gene>
<dbReference type="GO" id="GO:0004190">
    <property type="term" value="F:aspartic-type endopeptidase activity"/>
    <property type="evidence" value="ECO:0007669"/>
    <property type="project" value="InterPro"/>
</dbReference>
<keyword evidence="4" id="KW-0472">Membrane</keyword>
<dbReference type="KEGG" id="trg:TRUGW13939_10267"/>
<accession>A0A7H8R9K6</accession>
<dbReference type="EMBL" id="CP055902">
    <property type="protein sequence ID" value="QKX63099.1"/>
    <property type="molecule type" value="Genomic_DNA"/>
</dbReference>
<feature type="chain" id="PRO_5028986078" description="Peptidase A1 domain-containing protein" evidence="5">
    <location>
        <begin position="26"/>
        <end position="552"/>
    </location>
</feature>
<keyword evidence="8" id="KW-1185">Reference proteome</keyword>
<dbReference type="InterPro" id="IPR033121">
    <property type="entry name" value="PEPTIDASE_A1"/>
</dbReference>
<dbReference type="PANTHER" id="PTHR47966">
    <property type="entry name" value="BETA-SITE APP-CLEAVING ENZYME, ISOFORM A-RELATED"/>
    <property type="match status" value="1"/>
</dbReference>
<reference evidence="8" key="1">
    <citation type="submission" date="2020-06" db="EMBL/GenBank/DDBJ databases">
        <title>A chromosome-scale genome assembly of Talaromyces rugulosus W13939.</title>
        <authorList>
            <person name="Wang B."/>
            <person name="Guo L."/>
            <person name="Ye K."/>
            <person name="Wang L."/>
        </authorList>
    </citation>
    <scope>NUCLEOTIDE SEQUENCE [LARGE SCALE GENOMIC DNA]</scope>
    <source>
        <strain evidence="8">W13939</strain>
    </source>
</reference>
<dbReference type="RefSeq" id="XP_035349273.1">
    <property type="nucleotide sequence ID" value="XM_035493380.1"/>
</dbReference>
<evidence type="ECO:0000313" key="7">
    <source>
        <dbReference type="EMBL" id="QKX63099.1"/>
    </source>
</evidence>
<evidence type="ECO:0000256" key="5">
    <source>
        <dbReference type="SAM" id="SignalP"/>
    </source>
</evidence>
<dbReference type="Pfam" id="PF00026">
    <property type="entry name" value="Asp"/>
    <property type="match status" value="1"/>
</dbReference>
<evidence type="ECO:0000259" key="6">
    <source>
        <dbReference type="PROSITE" id="PS51767"/>
    </source>
</evidence>
<proteinExistence type="inferred from homology"/>
<keyword evidence="4" id="KW-1133">Transmembrane helix</keyword>
<comment type="similarity">
    <text evidence="1">Belongs to the peptidase A1 family.</text>
</comment>
<evidence type="ECO:0000256" key="1">
    <source>
        <dbReference type="ARBA" id="ARBA00007447"/>
    </source>
</evidence>
<feature type="transmembrane region" description="Helical" evidence="4">
    <location>
        <begin position="444"/>
        <end position="470"/>
    </location>
</feature>
<evidence type="ECO:0000256" key="2">
    <source>
        <dbReference type="ARBA" id="ARBA00022801"/>
    </source>
</evidence>
<dbReference type="Proteomes" id="UP000509510">
    <property type="component" value="Chromosome V"/>
</dbReference>
<sequence>MSGQMRMVAVIGITALFALLHPCCAKEIAPRALPAPLEVSPSQYFEGNDGPWSSFELRVGTPAQNVRVLPGTSSTSTLVVLPLGCSSSAPYNCADLRGGLFNSSTSSTWDLIGDYNLGFEQSLGYEDAGEFAYDTVGLGYQGSGGPTINHSVVAGVAGTEFYLGVFALNPRPTNFTTLNDPQPSFLSLLKNQSYIPSLSYSYTAGAPYRLNKALGTLTLGGYDSSKFENTDLSYDFFSDQTRELTVGLSSITTNISGETNTDLLPSGPISIFIDSSIAGIYLPATACQAFESAFNLTYNSTAGLYLVNDTLHEQLLSANPFVTFTIEAAVSGGSSLNVTLPYAAFDLTAEYPLVSNSSSYFPLKQAANDTQYTLGRTFLQEAVIVVDYERSNFSVHPRVWNASAVSNIVAIEPVSATSTATATATPSIGPKTSGNKSSSLSSGAIAGIVIGAVVVVIIIGVALWWFFVVIPRRKAQMEQNDRLTANRVTELESGSNPKKFTEADSTVLQEIQGSQGHVHAASEMDSGDRPGGELHGHQLYEMQGSEVAEMPA</sequence>
<keyword evidence="4" id="KW-0812">Transmembrane</keyword>
<dbReference type="PANTHER" id="PTHR47966:SF51">
    <property type="entry name" value="BETA-SITE APP-CLEAVING ENZYME, ISOFORM A-RELATED"/>
    <property type="match status" value="1"/>
</dbReference>
<evidence type="ECO:0000313" key="8">
    <source>
        <dbReference type="Proteomes" id="UP000509510"/>
    </source>
</evidence>
<dbReference type="PROSITE" id="PS51767">
    <property type="entry name" value="PEPTIDASE_A1"/>
    <property type="match status" value="1"/>
</dbReference>
<dbReference type="AlphaFoldDB" id="A0A7H8R9K6"/>
<feature type="domain" description="Peptidase A1" evidence="6">
    <location>
        <begin position="53"/>
        <end position="396"/>
    </location>
</feature>
<dbReference type="InterPro" id="IPR001461">
    <property type="entry name" value="Aspartic_peptidase_A1"/>
</dbReference>
<keyword evidence="2" id="KW-0378">Hydrolase</keyword>
<evidence type="ECO:0000256" key="4">
    <source>
        <dbReference type="SAM" id="Phobius"/>
    </source>
</evidence>
<dbReference type="GeneID" id="55997748"/>
<protein>
    <recommendedName>
        <fullName evidence="6">Peptidase A1 domain-containing protein</fullName>
    </recommendedName>
</protein>
<dbReference type="SUPFAM" id="SSF50630">
    <property type="entry name" value="Acid proteases"/>
    <property type="match status" value="1"/>
</dbReference>
<dbReference type="InterPro" id="IPR021109">
    <property type="entry name" value="Peptidase_aspartic_dom_sf"/>
</dbReference>
<dbReference type="PRINTS" id="PR00792">
    <property type="entry name" value="PEPSIN"/>
</dbReference>
<name>A0A7H8R9K6_TALRU</name>
<dbReference type="InterPro" id="IPR034164">
    <property type="entry name" value="Pepsin-like_dom"/>
</dbReference>
<organism evidence="7 8">
    <name type="scientific">Talaromyces rugulosus</name>
    <name type="common">Penicillium rugulosum</name>
    <dbReference type="NCBI Taxonomy" id="121627"/>
    <lineage>
        <taxon>Eukaryota</taxon>
        <taxon>Fungi</taxon>
        <taxon>Dikarya</taxon>
        <taxon>Ascomycota</taxon>
        <taxon>Pezizomycotina</taxon>
        <taxon>Eurotiomycetes</taxon>
        <taxon>Eurotiomycetidae</taxon>
        <taxon>Eurotiales</taxon>
        <taxon>Trichocomaceae</taxon>
        <taxon>Talaromyces</taxon>
        <taxon>Talaromyces sect. Islandici</taxon>
    </lineage>
</organism>
<evidence type="ECO:0000256" key="3">
    <source>
        <dbReference type="SAM" id="MobiDB-lite"/>
    </source>
</evidence>
<dbReference type="OrthoDB" id="4074350at2759"/>
<dbReference type="GO" id="GO:0006508">
    <property type="term" value="P:proteolysis"/>
    <property type="evidence" value="ECO:0007669"/>
    <property type="project" value="InterPro"/>
</dbReference>
<dbReference type="CDD" id="cd05471">
    <property type="entry name" value="pepsin_like"/>
    <property type="match status" value="1"/>
</dbReference>
<dbReference type="GO" id="GO:0000324">
    <property type="term" value="C:fungal-type vacuole"/>
    <property type="evidence" value="ECO:0007669"/>
    <property type="project" value="TreeGrafter"/>
</dbReference>
<feature type="compositionally biased region" description="Basic and acidic residues" evidence="3">
    <location>
        <begin position="520"/>
        <end position="538"/>
    </location>
</feature>
<feature type="region of interest" description="Disordered" evidence="3">
    <location>
        <begin position="514"/>
        <end position="552"/>
    </location>
</feature>
<dbReference type="Gene3D" id="2.40.70.10">
    <property type="entry name" value="Acid Proteases"/>
    <property type="match status" value="2"/>
</dbReference>
<keyword evidence="5" id="KW-0732">Signal</keyword>
<feature type="signal peptide" evidence="5">
    <location>
        <begin position="1"/>
        <end position="25"/>
    </location>
</feature>